<feature type="region of interest" description="Disordered" evidence="1">
    <location>
        <begin position="1"/>
        <end position="28"/>
    </location>
</feature>
<evidence type="ECO:0000313" key="3">
    <source>
        <dbReference type="Proteomes" id="UP001141259"/>
    </source>
</evidence>
<reference evidence="2" key="1">
    <citation type="submission" date="2022-08" db="EMBL/GenBank/DDBJ databases">
        <authorList>
            <person name="Tistechok S."/>
            <person name="Samborskyy M."/>
            <person name="Roman I."/>
        </authorList>
    </citation>
    <scope>NUCLEOTIDE SEQUENCE</scope>
    <source>
        <strain evidence="2">DSM 103496</strain>
    </source>
</reference>
<accession>A0A9X2VMQ5</accession>
<protein>
    <submittedName>
        <fullName evidence="2">Uncharacterized protein</fullName>
    </submittedName>
</protein>
<evidence type="ECO:0000256" key="1">
    <source>
        <dbReference type="SAM" id="MobiDB-lite"/>
    </source>
</evidence>
<dbReference type="RefSeq" id="WP_259623558.1">
    <property type="nucleotide sequence ID" value="NZ_JANYMP010000005.1"/>
</dbReference>
<proteinExistence type="predicted"/>
<dbReference type="Proteomes" id="UP001141259">
    <property type="component" value="Unassembled WGS sequence"/>
</dbReference>
<comment type="caution">
    <text evidence="2">The sequence shown here is derived from an EMBL/GenBank/DDBJ whole genome shotgun (WGS) entry which is preliminary data.</text>
</comment>
<dbReference type="AlphaFoldDB" id="A0A9X2VMQ5"/>
<keyword evidence="3" id="KW-1185">Reference proteome</keyword>
<dbReference type="EMBL" id="JANYMP010000005">
    <property type="protein sequence ID" value="MCS7478058.1"/>
    <property type="molecule type" value="Genomic_DNA"/>
</dbReference>
<evidence type="ECO:0000313" key="2">
    <source>
        <dbReference type="EMBL" id="MCS7478058.1"/>
    </source>
</evidence>
<organism evidence="2 3">
    <name type="scientific">Umezawaea endophytica</name>
    <dbReference type="NCBI Taxonomy" id="1654476"/>
    <lineage>
        <taxon>Bacteria</taxon>
        <taxon>Bacillati</taxon>
        <taxon>Actinomycetota</taxon>
        <taxon>Actinomycetes</taxon>
        <taxon>Pseudonocardiales</taxon>
        <taxon>Pseudonocardiaceae</taxon>
        <taxon>Umezawaea</taxon>
    </lineage>
</organism>
<gene>
    <name evidence="2" type="ORF">NZH93_14445</name>
</gene>
<name>A0A9X2VMQ5_9PSEU</name>
<sequence>MNPLPVLMATASGAPSLEKTRSTRPSPVMSVRLAFDLDEPVDAARPPARP</sequence>